<evidence type="ECO:0000256" key="2">
    <source>
        <dbReference type="SAM" id="MobiDB-lite"/>
    </source>
</evidence>
<evidence type="ECO:0000313" key="4">
    <source>
        <dbReference type="Proteomes" id="UP000636579"/>
    </source>
</evidence>
<accession>A0ABR9J7G2</accession>
<dbReference type="EMBL" id="JADBEE010000001">
    <property type="protein sequence ID" value="MBE1514939.1"/>
    <property type="molecule type" value="Genomic_DNA"/>
</dbReference>
<dbReference type="InterPro" id="IPR006059">
    <property type="entry name" value="SBP"/>
</dbReference>
<dbReference type="SUPFAM" id="SSF53850">
    <property type="entry name" value="Periplasmic binding protein-like II"/>
    <property type="match status" value="1"/>
</dbReference>
<dbReference type="InterPro" id="IPR050490">
    <property type="entry name" value="Bact_solute-bd_prot1"/>
</dbReference>
<comment type="caution">
    <text evidence="3">The sequence shown here is derived from an EMBL/GenBank/DDBJ whole genome shotgun (WGS) entry which is preliminary data.</text>
</comment>
<dbReference type="Gene3D" id="3.40.190.10">
    <property type="entry name" value="Periplasmic binding protein-like II"/>
    <property type="match status" value="1"/>
</dbReference>
<dbReference type="Pfam" id="PF13416">
    <property type="entry name" value="SBP_bac_8"/>
    <property type="match status" value="1"/>
</dbReference>
<evidence type="ECO:0000313" key="3">
    <source>
        <dbReference type="EMBL" id="MBE1514939.1"/>
    </source>
</evidence>
<sequence length="460" mass="50374">MRTTDHNQEDHSSSARAGSQLAPARAGGGSRRRSRVLQGVALTSVMTLALTACGGSAEGDDSSGGGAEGEDVTLSVTTFNEFGYEDLFEEYEELNDNITIEHNKIDTAENARDSLRNSLGAGQGASDIEPIEVDWLAEFQQYPDRFEDLTDPELEDRWLDWKNEDAVLEDGRLIGYGTDSGPQAVCYRADLFEEAGLPTDREEVAEFLGDSWEDYFAAGREFVAESDSAWYSGSDNIWQGMINQVEVPYQNEEGEIIADTNTEVKDLYDQLLEASVEDELSAGLAQWSGDWSDAFQREETFATMMCPGWMLGIIEGNAAEVEGWDIANTFPGGGGNWGGSYLTVPSQGENIEEAKELAAWLTAPEQQLKAFDVVGAFPSTTEALESDELLSATNEFFNDAPTGEILAERAEAVETQPLKGTEYLTINVAIQDAINRVDVDGIDDPDASWEKFVNDMEALR</sequence>
<dbReference type="PANTHER" id="PTHR43649">
    <property type="entry name" value="ARABINOSE-BINDING PROTEIN-RELATED"/>
    <property type="match status" value="1"/>
</dbReference>
<gene>
    <name evidence="3" type="ORF">H4W26_001694</name>
</gene>
<keyword evidence="1" id="KW-0175">Coiled coil</keyword>
<reference evidence="3 4" key="1">
    <citation type="submission" date="2020-10" db="EMBL/GenBank/DDBJ databases">
        <title>Sequencing the genomes of 1000 actinobacteria strains.</title>
        <authorList>
            <person name="Klenk H.-P."/>
        </authorList>
    </citation>
    <scope>NUCLEOTIDE SEQUENCE [LARGE SCALE GENOMIC DNA]</scope>
    <source>
        <strain evidence="3 4">DSM 15474</strain>
    </source>
</reference>
<feature type="region of interest" description="Disordered" evidence="2">
    <location>
        <begin position="1"/>
        <end position="33"/>
    </location>
</feature>
<name>A0ABR9J7G2_9MICC</name>
<proteinExistence type="predicted"/>
<protein>
    <submittedName>
        <fullName evidence="3">Cellobiose transport system substrate-binding protein</fullName>
    </submittedName>
</protein>
<dbReference type="Proteomes" id="UP000636579">
    <property type="component" value="Unassembled WGS sequence"/>
</dbReference>
<evidence type="ECO:0000256" key="1">
    <source>
        <dbReference type="SAM" id="Coils"/>
    </source>
</evidence>
<feature type="compositionally biased region" description="Basic and acidic residues" evidence="2">
    <location>
        <begin position="1"/>
        <end position="13"/>
    </location>
</feature>
<keyword evidence="4" id="KW-1185">Reference proteome</keyword>
<organism evidence="3 4">
    <name type="scientific">Nesterenkonia halotolerans</name>
    <dbReference type="NCBI Taxonomy" id="225325"/>
    <lineage>
        <taxon>Bacteria</taxon>
        <taxon>Bacillati</taxon>
        <taxon>Actinomycetota</taxon>
        <taxon>Actinomycetes</taxon>
        <taxon>Micrococcales</taxon>
        <taxon>Micrococcaceae</taxon>
        <taxon>Nesterenkonia</taxon>
    </lineage>
</organism>
<feature type="coiled-coil region" evidence="1">
    <location>
        <begin position="84"/>
        <end position="111"/>
    </location>
</feature>
<dbReference type="PANTHER" id="PTHR43649:SF32">
    <property type="entry name" value="SUGAR BINDING SECRETED PROTEIN"/>
    <property type="match status" value="1"/>
</dbReference>